<feature type="active site" description="Proton acceptor" evidence="14">
    <location>
        <position position="283"/>
    </location>
</feature>
<evidence type="ECO:0000313" key="18">
    <source>
        <dbReference type="EMBL" id="GIG83333.1"/>
    </source>
</evidence>
<dbReference type="GO" id="GO:0005737">
    <property type="term" value="C:cytoplasm"/>
    <property type="evidence" value="ECO:0007669"/>
    <property type="project" value="UniProtKB-SubCell"/>
</dbReference>
<feature type="binding site" evidence="15">
    <location>
        <position position="282"/>
    </location>
    <ligand>
        <name>Zn(2+)</name>
        <dbReference type="ChEBI" id="CHEBI:29105"/>
        <note>catalytic</note>
    </ligand>
</feature>
<comment type="cofactor">
    <cofactor evidence="15">
        <name>Zn(2+)</name>
        <dbReference type="ChEBI" id="CHEBI:29105"/>
    </cofactor>
    <text evidence="15">Binds 1 zinc ion per subunit.</text>
</comment>
<dbReference type="InterPro" id="IPR014782">
    <property type="entry name" value="Peptidase_M1_dom"/>
</dbReference>
<dbReference type="InterPro" id="IPR034015">
    <property type="entry name" value="M1_LTA4H"/>
</dbReference>
<evidence type="ECO:0000259" key="17">
    <source>
        <dbReference type="Pfam" id="PF17900"/>
    </source>
</evidence>
<evidence type="ECO:0000256" key="3">
    <source>
        <dbReference type="ARBA" id="ARBA00010136"/>
    </source>
</evidence>
<dbReference type="GO" id="GO:0008237">
    <property type="term" value="F:metallopeptidase activity"/>
    <property type="evidence" value="ECO:0007669"/>
    <property type="project" value="UniProtKB-KW"/>
</dbReference>
<accession>A0A8J3PYF0</accession>
<keyword evidence="18" id="KW-0031">Aminopeptidase</keyword>
<proteinExistence type="inferred from homology"/>
<dbReference type="InterPro" id="IPR027268">
    <property type="entry name" value="Peptidase_M4/M1_CTD_sf"/>
</dbReference>
<dbReference type="Pfam" id="PF01433">
    <property type="entry name" value="Peptidase_M1"/>
    <property type="match status" value="1"/>
</dbReference>
<evidence type="ECO:0000259" key="16">
    <source>
        <dbReference type="Pfam" id="PF01433"/>
    </source>
</evidence>
<evidence type="ECO:0000256" key="6">
    <source>
        <dbReference type="ARBA" id="ARBA00022490"/>
    </source>
</evidence>
<dbReference type="Gene3D" id="1.10.390.10">
    <property type="entry name" value="Neutral Protease Domain 2"/>
    <property type="match status" value="1"/>
</dbReference>
<dbReference type="PANTHER" id="PTHR45726:SF3">
    <property type="entry name" value="LEUKOTRIENE A-4 HYDROLASE"/>
    <property type="match status" value="1"/>
</dbReference>
<dbReference type="GO" id="GO:0008270">
    <property type="term" value="F:zinc ion binding"/>
    <property type="evidence" value="ECO:0007669"/>
    <property type="project" value="InterPro"/>
</dbReference>
<dbReference type="PANTHER" id="PTHR45726">
    <property type="entry name" value="LEUKOTRIENE A-4 HYDROLASE"/>
    <property type="match status" value="1"/>
</dbReference>
<name>A0A8J3PYF0_9ACTN</name>
<dbReference type="EC" id="3.4.11.2" evidence="4"/>
<feature type="domain" description="Aminopeptidase N-like N-terminal" evidence="17">
    <location>
        <begin position="17"/>
        <end position="187"/>
    </location>
</feature>
<comment type="catalytic activity">
    <reaction evidence="1">
        <text>Release of an N-terminal amino acid, Xaa-|-Yaa- from a peptide, amide or arylamide. Xaa is preferably Ala, but may be most amino acids including Pro (slow action). When a terminal hydrophobic residue is followed by a prolyl residue, the two may be released as an intact Xaa-Pro dipeptide.</text>
        <dbReference type="EC" id="3.4.11.2"/>
    </reaction>
</comment>
<evidence type="ECO:0000256" key="14">
    <source>
        <dbReference type="PIRSR" id="PIRSR634015-1"/>
    </source>
</evidence>
<keyword evidence="8 15" id="KW-0479">Metal-binding</keyword>
<feature type="binding site" evidence="15">
    <location>
        <position position="305"/>
    </location>
    <ligand>
        <name>Zn(2+)</name>
        <dbReference type="ChEBI" id="CHEBI:29105"/>
        <note>catalytic</note>
    </ligand>
</feature>
<keyword evidence="7" id="KW-0645">Protease</keyword>
<feature type="active site" description="Proton donor" evidence="14">
    <location>
        <position position="358"/>
    </location>
</feature>
<sequence length="427" mass="48461">MLHPYFPQHGDESYGVDHYDLTLDYRLASNRIDAVARLLVTPVEPLDRLTLDLGVFRVAQVLVGGERLPHTHRDGKLRITPGRSLLPGEPVTVEVRYSGTPRPVRSHWGGLGWEELTDGALVASQPTGAPSWFPCNDRPGDKATYRISVTAAAAYQVVANGRLVSKRRAASGTTWVYEQDEPMAAYLASIQIGRYQRAELPGPVPQHLAYPARLATRVKHDFGRQAQMLAAFTERFGPYPFDAYTVVVVDDELEIPIEAQGVSVFGVNHVEGRRRYERLVAHELAHQWYGNSLTLADWRDIWLHEGFAAYAEWLWSEDSGADSADEHARRWHRRLATMPQDLVLTDPGPDRIFDDRVYKRGALTLHALRRTLGDAAFFPMLRDWTTAHRHGVVTTAEFRAHVQRYATRPLDTFLWTWLHDRRLPLLP</sequence>
<evidence type="ECO:0000256" key="15">
    <source>
        <dbReference type="PIRSR" id="PIRSR634015-3"/>
    </source>
</evidence>
<keyword evidence="10 15" id="KW-0862">Zinc</keyword>
<evidence type="ECO:0000256" key="11">
    <source>
        <dbReference type="ARBA" id="ARBA00023049"/>
    </source>
</evidence>
<dbReference type="GO" id="GO:0016285">
    <property type="term" value="F:alanyl aminopeptidase activity"/>
    <property type="evidence" value="ECO:0007669"/>
    <property type="project" value="UniProtKB-EC"/>
</dbReference>
<comment type="caution">
    <text evidence="18">The sequence shown here is derived from an EMBL/GenBank/DDBJ whole genome shotgun (WGS) entry which is preliminary data.</text>
</comment>
<evidence type="ECO:0000256" key="2">
    <source>
        <dbReference type="ARBA" id="ARBA00004496"/>
    </source>
</evidence>
<evidence type="ECO:0000256" key="7">
    <source>
        <dbReference type="ARBA" id="ARBA00022670"/>
    </source>
</evidence>
<evidence type="ECO:0000256" key="4">
    <source>
        <dbReference type="ARBA" id="ARBA00012564"/>
    </source>
</evidence>
<keyword evidence="19" id="KW-1185">Reference proteome</keyword>
<keyword evidence="6" id="KW-0963">Cytoplasm</keyword>
<feature type="domain" description="Peptidase M1 membrane alanine aminopeptidase" evidence="16">
    <location>
        <begin position="224"/>
        <end position="417"/>
    </location>
</feature>
<evidence type="ECO:0000256" key="10">
    <source>
        <dbReference type="ARBA" id="ARBA00022833"/>
    </source>
</evidence>
<dbReference type="InterPro" id="IPR045357">
    <property type="entry name" value="Aminopeptidase_N-like_N"/>
</dbReference>
<comment type="subcellular location">
    <subcellularLocation>
        <location evidence="2">Cytoplasm</location>
    </subcellularLocation>
</comment>
<dbReference type="Gene3D" id="2.60.40.1730">
    <property type="entry name" value="tricorn interacting facor f3 domain"/>
    <property type="match status" value="1"/>
</dbReference>
<dbReference type="SUPFAM" id="SSF55486">
    <property type="entry name" value="Metalloproteases ('zincins'), catalytic domain"/>
    <property type="match status" value="1"/>
</dbReference>
<dbReference type="SUPFAM" id="SSF63737">
    <property type="entry name" value="Leukotriene A4 hydrolase N-terminal domain"/>
    <property type="match status" value="1"/>
</dbReference>
<protein>
    <recommendedName>
        <fullName evidence="5">Aminopeptidase N</fullName>
        <ecNumber evidence="4">3.4.11.2</ecNumber>
    </recommendedName>
    <alternativeName>
        <fullName evidence="12">Alanine aminopeptidase</fullName>
    </alternativeName>
    <alternativeName>
        <fullName evidence="13">Lysyl aminopeptidase</fullName>
    </alternativeName>
</protein>
<evidence type="ECO:0000256" key="1">
    <source>
        <dbReference type="ARBA" id="ARBA00000098"/>
    </source>
</evidence>
<dbReference type="Proteomes" id="UP000630097">
    <property type="component" value="Unassembled WGS sequence"/>
</dbReference>
<evidence type="ECO:0000256" key="5">
    <source>
        <dbReference type="ARBA" id="ARBA00015611"/>
    </source>
</evidence>
<dbReference type="InterPro" id="IPR001930">
    <property type="entry name" value="Peptidase_M1"/>
</dbReference>
<dbReference type="GO" id="GO:0006508">
    <property type="term" value="P:proteolysis"/>
    <property type="evidence" value="ECO:0007669"/>
    <property type="project" value="UniProtKB-KW"/>
</dbReference>
<evidence type="ECO:0000256" key="8">
    <source>
        <dbReference type="ARBA" id="ARBA00022723"/>
    </source>
</evidence>
<dbReference type="Pfam" id="PF17900">
    <property type="entry name" value="Peptidase_M1_N"/>
    <property type="match status" value="1"/>
</dbReference>
<dbReference type="CDD" id="cd09603">
    <property type="entry name" value="M1_APN_like"/>
    <property type="match status" value="1"/>
</dbReference>
<keyword evidence="9" id="KW-0378">Hydrolase</keyword>
<evidence type="ECO:0000313" key="19">
    <source>
        <dbReference type="Proteomes" id="UP000630097"/>
    </source>
</evidence>
<comment type="similarity">
    <text evidence="3">Belongs to the peptidase M1 family.</text>
</comment>
<dbReference type="AlphaFoldDB" id="A0A8J3PYF0"/>
<dbReference type="PRINTS" id="PR00756">
    <property type="entry name" value="ALADIPTASE"/>
</dbReference>
<gene>
    <name evidence="18" type="ORF">Pka01_64600</name>
</gene>
<dbReference type="EMBL" id="BONV01000037">
    <property type="protein sequence ID" value="GIG83333.1"/>
    <property type="molecule type" value="Genomic_DNA"/>
</dbReference>
<organism evidence="18 19">
    <name type="scientific">Planotetraspora kaengkrachanensis</name>
    <dbReference type="NCBI Taxonomy" id="575193"/>
    <lineage>
        <taxon>Bacteria</taxon>
        <taxon>Bacillati</taxon>
        <taxon>Actinomycetota</taxon>
        <taxon>Actinomycetes</taxon>
        <taxon>Streptosporangiales</taxon>
        <taxon>Streptosporangiaceae</taxon>
        <taxon>Planotetraspora</taxon>
    </lineage>
</organism>
<evidence type="ECO:0000256" key="13">
    <source>
        <dbReference type="ARBA" id="ARBA00031533"/>
    </source>
</evidence>
<feature type="binding site" evidence="15">
    <location>
        <position position="286"/>
    </location>
    <ligand>
        <name>Zn(2+)</name>
        <dbReference type="ChEBI" id="CHEBI:29105"/>
        <note>catalytic</note>
    </ligand>
</feature>
<keyword evidence="11" id="KW-0482">Metalloprotease</keyword>
<reference evidence="18 19" key="1">
    <citation type="submission" date="2021-01" db="EMBL/GenBank/DDBJ databases">
        <title>Whole genome shotgun sequence of Planotetraspora kaengkrachanensis NBRC 104272.</title>
        <authorList>
            <person name="Komaki H."/>
            <person name="Tamura T."/>
        </authorList>
    </citation>
    <scope>NUCLEOTIDE SEQUENCE [LARGE SCALE GENOMIC DNA]</scope>
    <source>
        <strain evidence="18 19">NBRC 104272</strain>
    </source>
</reference>
<evidence type="ECO:0000256" key="12">
    <source>
        <dbReference type="ARBA" id="ARBA00029811"/>
    </source>
</evidence>
<dbReference type="InterPro" id="IPR042097">
    <property type="entry name" value="Aminopeptidase_N-like_N_sf"/>
</dbReference>
<evidence type="ECO:0000256" key="9">
    <source>
        <dbReference type="ARBA" id="ARBA00022801"/>
    </source>
</evidence>